<gene>
    <name evidence="3" type="ORF">COCNU_07G012870</name>
</gene>
<organism evidence="3 4">
    <name type="scientific">Cocos nucifera</name>
    <name type="common">Coconut palm</name>
    <dbReference type="NCBI Taxonomy" id="13894"/>
    <lineage>
        <taxon>Eukaryota</taxon>
        <taxon>Viridiplantae</taxon>
        <taxon>Streptophyta</taxon>
        <taxon>Embryophyta</taxon>
        <taxon>Tracheophyta</taxon>
        <taxon>Spermatophyta</taxon>
        <taxon>Magnoliopsida</taxon>
        <taxon>Liliopsida</taxon>
        <taxon>Arecaceae</taxon>
        <taxon>Arecoideae</taxon>
        <taxon>Cocoseae</taxon>
        <taxon>Attaleinae</taxon>
        <taxon>Cocos</taxon>
    </lineage>
</organism>
<feature type="region of interest" description="Disordered" evidence="2">
    <location>
        <begin position="1"/>
        <end position="39"/>
    </location>
</feature>
<comment type="caution">
    <text evidence="3">The sequence shown here is derived from an EMBL/GenBank/DDBJ whole genome shotgun (WGS) entry which is preliminary data.</text>
</comment>
<dbReference type="EMBL" id="CM017878">
    <property type="protein sequence ID" value="KAG1355175.1"/>
    <property type="molecule type" value="Genomic_DNA"/>
</dbReference>
<sequence length="161" mass="17979">MSAPIKRLPSQRQEKAPATSTGSGASTESQNPSDSSGSINIQIPVAHDVSVLDKGFQAYIDTHKKWSDKMVVVIAERDTMLKCLRTIFDKEKEMEEWKKKLEEENSRLKAKLESARADLELTNNDLDSAHSELGIVCPKLVSIHANKESADWIIETQESQI</sequence>
<reference evidence="3" key="2">
    <citation type="submission" date="2019-07" db="EMBL/GenBank/DDBJ databases">
        <authorList>
            <person name="Yang Y."/>
            <person name="Bocs S."/>
            <person name="Baudouin L."/>
        </authorList>
    </citation>
    <scope>NUCLEOTIDE SEQUENCE</scope>
    <source>
        <tissue evidence="3">Spear leaf of Hainan Tall coconut</tissue>
    </source>
</reference>
<accession>A0A8K0N4W4</accession>
<keyword evidence="4" id="KW-1185">Reference proteome</keyword>
<evidence type="ECO:0000256" key="2">
    <source>
        <dbReference type="SAM" id="MobiDB-lite"/>
    </source>
</evidence>
<evidence type="ECO:0000313" key="4">
    <source>
        <dbReference type="Proteomes" id="UP000797356"/>
    </source>
</evidence>
<proteinExistence type="predicted"/>
<evidence type="ECO:0000256" key="1">
    <source>
        <dbReference type="SAM" id="Coils"/>
    </source>
</evidence>
<feature type="coiled-coil region" evidence="1">
    <location>
        <begin position="87"/>
        <end position="132"/>
    </location>
</feature>
<keyword evidence="1" id="KW-0175">Coiled coil</keyword>
<protein>
    <submittedName>
        <fullName evidence="3">Uncharacterized protein</fullName>
    </submittedName>
</protein>
<evidence type="ECO:0000313" key="3">
    <source>
        <dbReference type="EMBL" id="KAG1355175.1"/>
    </source>
</evidence>
<dbReference type="AlphaFoldDB" id="A0A8K0N4W4"/>
<reference evidence="3" key="1">
    <citation type="journal article" date="2017" name="Gigascience">
        <title>The genome draft of coconut (Cocos nucifera).</title>
        <authorList>
            <person name="Xiao Y."/>
            <person name="Xu P."/>
            <person name="Fan H."/>
            <person name="Baudouin L."/>
            <person name="Xia W."/>
            <person name="Bocs S."/>
            <person name="Xu J."/>
            <person name="Li Q."/>
            <person name="Guo A."/>
            <person name="Zhou L."/>
            <person name="Li J."/>
            <person name="Wu Y."/>
            <person name="Ma Z."/>
            <person name="Armero A."/>
            <person name="Issali A.E."/>
            <person name="Liu N."/>
            <person name="Peng M."/>
            <person name="Yang Y."/>
        </authorList>
    </citation>
    <scope>NUCLEOTIDE SEQUENCE</scope>
    <source>
        <tissue evidence="3">Spear leaf of Hainan Tall coconut</tissue>
    </source>
</reference>
<dbReference type="Proteomes" id="UP000797356">
    <property type="component" value="Chromosome 7"/>
</dbReference>
<name>A0A8K0N4W4_COCNU</name>
<feature type="compositionally biased region" description="Polar residues" evidence="2">
    <location>
        <begin position="28"/>
        <end position="39"/>
    </location>
</feature>
<feature type="compositionally biased region" description="Low complexity" evidence="2">
    <location>
        <begin position="18"/>
        <end position="27"/>
    </location>
</feature>